<evidence type="ECO:0000256" key="1">
    <source>
        <dbReference type="SAM" id="MobiDB-lite"/>
    </source>
</evidence>
<keyword evidence="3" id="KW-1185">Reference proteome</keyword>
<comment type="caution">
    <text evidence="2">The sequence shown here is derived from an EMBL/GenBank/DDBJ whole genome shotgun (WGS) entry which is preliminary data.</text>
</comment>
<evidence type="ECO:0000313" key="3">
    <source>
        <dbReference type="Proteomes" id="UP001631957"/>
    </source>
</evidence>
<dbReference type="EMBL" id="JBJVNI010000001">
    <property type="protein sequence ID" value="MFM9607490.1"/>
    <property type="molecule type" value="Genomic_DNA"/>
</dbReference>
<reference evidence="2 3" key="1">
    <citation type="submission" date="2024-12" db="EMBL/GenBank/DDBJ databases">
        <title>Forecasting of Potato common scab and diversities of Pathogenic streptomyces spp. in china.</title>
        <authorList>
            <person name="Handique U."/>
            <person name="Wu J."/>
        </authorList>
    </citation>
    <scope>NUCLEOTIDE SEQUENCE [LARGE SCALE GENOMIC DNA]</scope>
    <source>
        <strain evidence="2 3">ZRIMU1530</strain>
    </source>
</reference>
<dbReference type="Proteomes" id="UP001631957">
    <property type="component" value="Unassembled WGS sequence"/>
</dbReference>
<gene>
    <name evidence="2" type="ORF">ACKI18_02080</name>
</gene>
<dbReference type="RefSeq" id="WP_409120223.1">
    <property type="nucleotide sequence ID" value="NZ_JBJVNI010000001.1"/>
</dbReference>
<feature type="compositionally biased region" description="Basic and acidic residues" evidence="1">
    <location>
        <begin position="1"/>
        <end position="13"/>
    </location>
</feature>
<feature type="compositionally biased region" description="Low complexity" evidence="1">
    <location>
        <begin position="16"/>
        <end position="27"/>
    </location>
</feature>
<accession>A0ABW9HHG7</accession>
<name>A0ABW9HHG7_9ACTN</name>
<organism evidence="2 3">
    <name type="scientific">Streptomyces niveiscabiei</name>
    <dbReference type="NCBI Taxonomy" id="164115"/>
    <lineage>
        <taxon>Bacteria</taxon>
        <taxon>Bacillati</taxon>
        <taxon>Actinomycetota</taxon>
        <taxon>Actinomycetes</taxon>
        <taxon>Kitasatosporales</taxon>
        <taxon>Streptomycetaceae</taxon>
        <taxon>Streptomyces</taxon>
    </lineage>
</organism>
<proteinExistence type="predicted"/>
<sequence>MSRTAPPHDRYDDSYAAPAPLTPAATPSRRRRPRREELQRVLGRAPGRRAVWTVDATVRLLPRTAVDGPLHRARVPVPTRRQVLRHRWESAGEPAEFPAFTQVMRALSREVAGWWEVEALPGYPAFTRR</sequence>
<feature type="region of interest" description="Disordered" evidence="1">
    <location>
        <begin position="1"/>
        <end position="40"/>
    </location>
</feature>
<protein>
    <submittedName>
        <fullName evidence="2">Uncharacterized protein</fullName>
    </submittedName>
</protein>
<evidence type="ECO:0000313" key="2">
    <source>
        <dbReference type="EMBL" id="MFM9607490.1"/>
    </source>
</evidence>